<protein>
    <submittedName>
        <fullName evidence="1">Uncharacterized protein</fullName>
    </submittedName>
</protein>
<name>A0ABY7D909_9BASI</name>
<sequence>MKRESYALQSPIPLYVVPGTRRPPFGLRKRLLAEHDQLKGVGGSASRVSRAANTGTERAGALVTPDGAVSMPYLNDMN</sequence>
<dbReference type="RefSeq" id="XP_053028727.1">
    <property type="nucleotide sequence ID" value="XM_053164749.1"/>
</dbReference>
<dbReference type="EMBL" id="CP110438">
    <property type="protein sequence ID" value="WAQ93172.1"/>
    <property type="molecule type" value="Genomic_DNA"/>
</dbReference>
<accession>A0ABY7D909</accession>
<proteinExistence type="predicted"/>
<dbReference type="Proteomes" id="UP001164743">
    <property type="component" value="Chromosome 18A"/>
</dbReference>
<gene>
    <name evidence="1" type="ORF">PtA15_18A230</name>
</gene>
<keyword evidence="2" id="KW-1185">Reference proteome</keyword>
<organism evidence="1 2">
    <name type="scientific">Puccinia triticina</name>
    <dbReference type="NCBI Taxonomy" id="208348"/>
    <lineage>
        <taxon>Eukaryota</taxon>
        <taxon>Fungi</taxon>
        <taxon>Dikarya</taxon>
        <taxon>Basidiomycota</taxon>
        <taxon>Pucciniomycotina</taxon>
        <taxon>Pucciniomycetes</taxon>
        <taxon>Pucciniales</taxon>
        <taxon>Pucciniaceae</taxon>
        <taxon>Puccinia</taxon>
    </lineage>
</organism>
<evidence type="ECO:0000313" key="1">
    <source>
        <dbReference type="EMBL" id="WAQ93172.1"/>
    </source>
</evidence>
<dbReference type="GeneID" id="77805644"/>
<evidence type="ECO:0000313" key="2">
    <source>
        <dbReference type="Proteomes" id="UP001164743"/>
    </source>
</evidence>
<reference evidence="1" key="1">
    <citation type="submission" date="2022-10" db="EMBL/GenBank/DDBJ databases">
        <title>Puccinia triticina Genome sequencing and assembly.</title>
        <authorList>
            <person name="Li C."/>
        </authorList>
    </citation>
    <scope>NUCLEOTIDE SEQUENCE</scope>
    <source>
        <strain evidence="1">Pt15</strain>
    </source>
</reference>